<dbReference type="EMBL" id="PP511843">
    <property type="protein sequence ID" value="XCD08015.1"/>
    <property type="molecule type" value="Genomic_DNA"/>
</dbReference>
<name>A0AAU8B6N5_9VIRU</name>
<dbReference type="InterPro" id="IPR056906">
    <property type="entry name" value="ORF2/G2P_dom"/>
</dbReference>
<dbReference type="Pfam" id="PF23343">
    <property type="entry name" value="REP_ORF2-G2P"/>
    <property type="match status" value="1"/>
</dbReference>
<proteinExistence type="predicted"/>
<evidence type="ECO:0000259" key="1">
    <source>
        <dbReference type="Pfam" id="PF23343"/>
    </source>
</evidence>
<organism evidence="2">
    <name type="scientific">Dulem virus 98</name>
    <dbReference type="NCBI Taxonomy" id="3145809"/>
    <lineage>
        <taxon>Viruses</taxon>
        <taxon>Monodnaviria</taxon>
        <taxon>Sangervirae</taxon>
        <taxon>Phixviricota</taxon>
        <taxon>Malgrandaviricetes</taxon>
        <taxon>Petitvirales</taxon>
        <taxon>Microviridae</taxon>
        <taxon>Microvirus</taxon>
    </lineage>
</organism>
<sequence length="300" mass="35396">MQCPFPVMRRVSSKDLNVPSGYIQTPCGICEICRKNFAHMWGTRVYHESLGYDRCCFITLTYSPDTLPFGCCGYPTIQIDDVQGFFKRWREYIAPEKIRYFCGCEYSPLNHLPHYHAAVFGASMWDKRVFTNHVLRDGGYSVDCRFWNKGYVHVGNLEIGSACYVAGYALKKVMGSKNKDYYKNMDIVPPRALMSRNPGIGADFMYRNEEALKRLGSCTVDSWIVNLPRYYADKLDVKNTERYLQNLDEHQKKMYESWQRDAEKGVFAFQDEIRRRFEVQEFYRDKEFYHNQLIKDWKVK</sequence>
<reference evidence="2" key="1">
    <citation type="submission" date="2024-03" db="EMBL/GenBank/DDBJ databases">
        <title>Diverse circular DNA viruses in blood, oral, and fecal samples of captive lemurs.</title>
        <authorList>
            <person name="Paietta E.N."/>
            <person name="Kraberger S."/>
            <person name="Lund M.C."/>
            <person name="Custer J.M."/>
            <person name="Vargas K.M."/>
            <person name="Ehmke E.E."/>
            <person name="Yoder A.D."/>
            <person name="Varsani A."/>
        </authorList>
    </citation>
    <scope>NUCLEOTIDE SEQUENCE</scope>
    <source>
        <strain evidence="2">Duke_28FS_115</strain>
    </source>
</reference>
<evidence type="ECO:0000313" key="2">
    <source>
        <dbReference type="EMBL" id="XCD08015.1"/>
    </source>
</evidence>
<protein>
    <submittedName>
        <fullName evidence="2">Replication initiator protein</fullName>
    </submittedName>
</protein>
<feature type="domain" description="Replication-associated protein ORF2/G2P" evidence="1">
    <location>
        <begin position="55"/>
        <end position="172"/>
    </location>
</feature>
<accession>A0AAU8B6N5</accession>